<comment type="caution">
    <text evidence="9">The sequence shown here is derived from an EMBL/GenBank/DDBJ whole genome shotgun (WGS) entry which is preliminary data.</text>
</comment>
<dbReference type="Proteomes" id="UP001501083">
    <property type="component" value="Unassembled WGS sequence"/>
</dbReference>
<dbReference type="Pfam" id="PF01182">
    <property type="entry name" value="Glucosamine_iso"/>
    <property type="match status" value="1"/>
</dbReference>
<evidence type="ECO:0000259" key="8">
    <source>
        <dbReference type="Pfam" id="PF01182"/>
    </source>
</evidence>
<proteinExistence type="inferred from homology"/>
<evidence type="ECO:0000256" key="2">
    <source>
        <dbReference type="ARBA" id="ARBA00002681"/>
    </source>
</evidence>
<evidence type="ECO:0000256" key="5">
    <source>
        <dbReference type="ARBA" id="ARBA00013198"/>
    </source>
</evidence>
<comment type="pathway">
    <text evidence="3 7">Carbohydrate degradation; pentose phosphate pathway; D-ribulose 5-phosphate from D-glucose 6-phosphate (oxidative stage): step 2/3.</text>
</comment>
<evidence type="ECO:0000313" key="10">
    <source>
        <dbReference type="Proteomes" id="UP001501083"/>
    </source>
</evidence>
<dbReference type="PANTHER" id="PTHR11054:SF0">
    <property type="entry name" value="6-PHOSPHOGLUCONOLACTONASE"/>
    <property type="match status" value="1"/>
</dbReference>
<dbReference type="CDD" id="cd01400">
    <property type="entry name" value="6PGL"/>
    <property type="match status" value="1"/>
</dbReference>
<evidence type="ECO:0000256" key="7">
    <source>
        <dbReference type="RuleBase" id="RU365095"/>
    </source>
</evidence>
<feature type="domain" description="Glucosamine/galactosamine-6-phosphate isomerase" evidence="8">
    <location>
        <begin position="31"/>
        <end position="233"/>
    </location>
</feature>
<keyword evidence="7" id="KW-0378">Hydrolase</keyword>
<accession>A0ABP9LAS8</accession>
<dbReference type="InterPro" id="IPR039104">
    <property type="entry name" value="6PGL"/>
</dbReference>
<dbReference type="InterPro" id="IPR037171">
    <property type="entry name" value="NagB/RpiA_transferase-like"/>
</dbReference>
<comment type="catalytic activity">
    <reaction evidence="1 7">
        <text>6-phospho-D-glucono-1,5-lactone + H2O = 6-phospho-D-gluconate + H(+)</text>
        <dbReference type="Rhea" id="RHEA:12556"/>
        <dbReference type="ChEBI" id="CHEBI:15377"/>
        <dbReference type="ChEBI" id="CHEBI:15378"/>
        <dbReference type="ChEBI" id="CHEBI:57955"/>
        <dbReference type="ChEBI" id="CHEBI:58759"/>
        <dbReference type="EC" id="3.1.1.31"/>
    </reaction>
</comment>
<name>A0ABP9LAS8_9GAMM</name>
<evidence type="ECO:0000256" key="3">
    <source>
        <dbReference type="ARBA" id="ARBA00004961"/>
    </source>
</evidence>
<evidence type="ECO:0000256" key="4">
    <source>
        <dbReference type="ARBA" id="ARBA00010662"/>
    </source>
</evidence>
<gene>
    <name evidence="9" type="primary">pgl_2</name>
    <name evidence="7" type="synonym">pgl</name>
    <name evidence="9" type="ORF">GCM10025759_12530</name>
</gene>
<dbReference type="InterPro" id="IPR005900">
    <property type="entry name" value="6-phosphogluconolactonase_DevB"/>
</dbReference>
<dbReference type="InterPro" id="IPR006148">
    <property type="entry name" value="Glc/Gal-6P_isomerase"/>
</dbReference>
<evidence type="ECO:0000313" key="9">
    <source>
        <dbReference type="EMBL" id="GAA5072514.1"/>
    </source>
</evidence>
<organism evidence="9 10">
    <name type="scientific">Lysobacter panacisoli</name>
    <dbReference type="NCBI Taxonomy" id="1255263"/>
    <lineage>
        <taxon>Bacteria</taxon>
        <taxon>Pseudomonadati</taxon>
        <taxon>Pseudomonadota</taxon>
        <taxon>Gammaproteobacteria</taxon>
        <taxon>Lysobacterales</taxon>
        <taxon>Lysobacteraceae</taxon>
        <taxon>Lysobacter</taxon>
    </lineage>
</organism>
<dbReference type="Gene3D" id="3.40.50.1360">
    <property type="match status" value="1"/>
</dbReference>
<dbReference type="NCBIfam" id="TIGR01198">
    <property type="entry name" value="pgl"/>
    <property type="match status" value="1"/>
</dbReference>
<dbReference type="SUPFAM" id="SSF100950">
    <property type="entry name" value="NagB/RpiA/CoA transferase-like"/>
    <property type="match status" value="1"/>
</dbReference>
<dbReference type="EC" id="3.1.1.31" evidence="5 7"/>
<comment type="similarity">
    <text evidence="4 7">Belongs to the glucosamine/galactosamine-6-phosphate isomerase family. 6-phosphogluconolactonase subfamily.</text>
</comment>
<evidence type="ECO:0000256" key="1">
    <source>
        <dbReference type="ARBA" id="ARBA00000832"/>
    </source>
</evidence>
<keyword evidence="10" id="KW-1185">Reference proteome</keyword>
<dbReference type="EMBL" id="BAABKY010000002">
    <property type="protein sequence ID" value="GAA5072514.1"/>
    <property type="molecule type" value="Genomic_DNA"/>
</dbReference>
<reference evidence="10" key="1">
    <citation type="journal article" date="2019" name="Int. J. Syst. Evol. Microbiol.">
        <title>The Global Catalogue of Microorganisms (GCM) 10K type strain sequencing project: providing services to taxonomists for standard genome sequencing and annotation.</title>
        <authorList>
            <consortium name="The Broad Institute Genomics Platform"/>
            <consortium name="The Broad Institute Genome Sequencing Center for Infectious Disease"/>
            <person name="Wu L."/>
            <person name="Ma J."/>
        </authorList>
    </citation>
    <scope>NUCLEOTIDE SEQUENCE [LARGE SCALE GENOMIC DNA]</scope>
    <source>
        <strain evidence="10">JCM 19212</strain>
    </source>
</reference>
<sequence>MVDAGSPASARTNMPVARHVLHVHPNREVWTWAAAVSIAADLRRDLTLQPRARLLLSGGTTPGPVYHALSQAPLDWERVDVGLVDERWLLPDDPESNAWLVRHELLQDHAAPAHFEPMTQAGRNIEGAVATANAHARREATVAVFGMGDDGHTASLFPAMNDFERVMKSQRDYVAIDASGCPGAREWPRRISLTPHGIARIPHRLLLLHGERKRAVFEQALVSGDLERWPVLTTLDSDHGTPLHVHWYE</sequence>
<dbReference type="PANTHER" id="PTHR11054">
    <property type="entry name" value="6-PHOSPHOGLUCONOLACTONASE"/>
    <property type="match status" value="1"/>
</dbReference>
<comment type="function">
    <text evidence="2 7">Hydrolysis of 6-phosphogluconolactone to 6-phosphogluconate.</text>
</comment>
<protein>
    <recommendedName>
        <fullName evidence="6 7">6-phosphogluconolactonase</fullName>
        <shortName evidence="7">6PGL</shortName>
        <ecNumber evidence="5 7">3.1.1.31</ecNumber>
    </recommendedName>
</protein>
<evidence type="ECO:0000256" key="6">
    <source>
        <dbReference type="ARBA" id="ARBA00020337"/>
    </source>
</evidence>